<dbReference type="eggNOG" id="KOG1947">
    <property type="taxonomic scope" value="Eukaryota"/>
</dbReference>
<feature type="region of interest" description="Disordered" evidence="2">
    <location>
        <begin position="1"/>
        <end position="31"/>
    </location>
</feature>
<dbReference type="GeneID" id="16997056"/>
<dbReference type="Gene3D" id="3.80.10.10">
    <property type="entry name" value="Ribonuclease Inhibitor"/>
    <property type="match status" value="4"/>
</dbReference>
<dbReference type="InterPro" id="IPR032675">
    <property type="entry name" value="LRR_dom_sf"/>
</dbReference>
<feature type="region of interest" description="Disordered" evidence="2">
    <location>
        <begin position="1058"/>
        <end position="1081"/>
    </location>
</feature>
<feature type="region of interest" description="Disordered" evidence="2">
    <location>
        <begin position="441"/>
        <end position="468"/>
    </location>
</feature>
<protein>
    <submittedName>
        <fullName evidence="3">Uncharacterized protein</fullName>
    </submittedName>
</protein>
<reference evidence="3 4" key="2">
    <citation type="journal article" date="2007" name="BMC Biol.">
        <title>A 100%-complete sequence reveals unusually simple genomic features in the hot-spring red alga Cyanidioschyzon merolae.</title>
        <authorList>
            <person name="Nozaki H."/>
            <person name="Takano H."/>
            <person name="Misumi O."/>
            <person name="Terasawa K."/>
            <person name="Matsuzaki M."/>
            <person name="Maruyama S."/>
            <person name="Nishida K."/>
            <person name="Yagisawa F."/>
            <person name="Yoshida Y."/>
            <person name="Fujiwara T."/>
            <person name="Takio S."/>
            <person name="Tamura K."/>
            <person name="Chung S.J."/>
            <person name="Nakamura S."/>
            <person name="Kuroiwa H."/>
            <person name="Tanaka K."/>
            <person name="Sato N."/>
            <person name="Kuroiwa T."/>
        </authorList>
    </citation>
    <scope>NUCLEOTIDE SEQUENCE [LARGE SCALE GENOMIC DNA]</scope>
    <source>
        <strain evidence="3 4">10D</strain>
    </source>
</reference>
<feature type="region of interest" description="Disordered" evidence="2">
    <location>
        <begin position="1382"/>
        <end position="1419"/>
    </location>
</feature>
<reference evidence="3 4" key="1">
    <citation type="journal article" date="2004" name="Nature">
        <title>Genome sequence of the ultrasmall unicellular red alga Cyanidioschyzon merolae 10D.</title>
        <authorList>
            <person name="Matsuzaki M."/>
            <person name="Misumi O."/>
            <person name="Shin-i T."/>
            <person name="Maruyama S."/>
            <person name="Takahara M."/>
            <person name="Miyagishima S."/>
            <person name="Mori T."/>
            <person name="Nishida K."/>
            <person name="Yagisawa F."/>
            <person name="Nishida K."/>
            <person name="Yoshida Y."/>
            <person name="Nishimura Y."/>
            <person name="Nakao S."/>
            <person name="Kobayashi T."/>
            <person name="Momoyama Y."/>
            <person name="Higashiyama T."/>
            <person name="Minoda A."/>
            <person name="Sano M."/>
            <person name="Nomoto H."/>
            <person name="Oishi K."/>
            <person name="Hayashi H."/>
            <person name="Ohta F."/>
            <person name="Nishizaka S."/>
            <person name="Haga S."/>
            <person name="Miura S."/>
            <person name="Morishita T."/>
            <person name="Kabeya Y."/>
            <person name="Terasawa K."/>
            <person name="Suzuki Y."/>
            <person name="Ishii Y."/>
            <person name="Asakawa S."/>
            <person name="Takano H."/>
            <person name="Ohta N."/>
            <person name="Kuroiwa H."/>
            <person name="Tanaka K."/>
            <person name="Shimizu N."/>
            <person name="Sugano S."/>
            <person name="Sato N."/>
            <person name="Nozaki H."/>
            <person name="Ogasawara N."/>
            <person name="Kohara Y."/>
            <person name="Kuroiwa T."/>
        </authorList>
    </citation>
    <scope>NUCLEOTIDE SEQUENCE [LARGE SCALE GENOMIC DNA]</scope>
    <source>
        <strain evidence="3 4">10D</strain>
    </source>
</reference>
<name>M1VH54_CYAM1</name>
<feature type="region of interest" description="Disordered" evidence="2">
    <location>
        <begin position="92"/>
        <end position="114"/>
    </location>
</feature>
<dbReference type="SMART" id="SM00368">
    <property type="entry name" value="LRR_RI"/>
    <property type="match status" value="5"/>
</dbReference>
<feature type="compositionally biased region" description="Pro residues" evidence="2">
    <location>
        <begin position="660"/>
        <end position="669"/>
    </location>
</feature>
<evidence type="ECO:0000256" key="1">
    <source>
        <dbReference type="SAM" id="Coils"/>
    </source>
</evidence>
<dbReference type="PANTHER" id="PTHR13318">
    <property type="entry name" value="PARTNER OF PAIRED, ISOFORM B-RELATED"/>
    <property type="match status" value="1"/>
</dbReference>
<feature type="compositionally biased region" description="Low complexity" evidence="2">
    <location>
        <begin position="1271"/>
        <end position="1280"/>
    </location>
</feature>
<dbReference type="Proteomes" id="UP000007014">
    <property type="component" value="Chromosome 18"/>
</dbReference>
<feature type="compositionally biased region" description="Low complexity" evidence="2">
    <location>
        <begin position="995"/>
        <end position="1005"/>
    </location>
</feature>
<organism evidence="3 4">
    <name type="scientific">Cyanidioschyzon merolae (strain NIES-3377 / 10D)</name>
    <name type="common">Unicellular red alga</name>
    <dbReference type="NCBI Taxonomy" id="280699"/>
    <lineage>
        <taxon>Eukaryota</taxon>
        <taxon>Rhodophyta</taxon>
        <taxon>Bangiophyceae</taxon>
        <taxon>Cyanidiales</taxon>
        <taxon>Cyanidiaceae</taxon>
        <taxon>Cyanidioschyzon</taxon>
    </lineage>
</organism>
<dbReference type="STRING" id="280699.M1VH54"/>
<feature type="compositionally biased region" description="Low complexity" evidence="2">
    <location>
        <begin position="709"/>
        <end position="719"/>
    </location>
</feature>
<keyword evidence="1" id="KW-0175">Coiled coil</keyword>
<feature type="compositionally biased region" description="Polar residues" evidence="2">
    <location>
        <begin position="782"/>
        <end position="796"/>
    </location>
</feature>
<feature type="compositionally biased region" description="Polar residues" evidence="2">
    <location>
        <begin position="720"/>
        <end position="738"/>
    </location>
</feature>
<keyword evidence="4" id="KW-1185">Reference proteome</keyword>
<dbReference type="Pfam" id="PF13516">
    <property type="entry name" value="LRR_6"/>
    <property type="match status" value="4"/>
</dbReference>
<dbReference type="HOGENOM" id="CLU_229928_0_0_1"/>
<dbReference type="GO" id="GO:0019005">
    <property type="term" value="C:SCF ubiquitin ligase complex"/>
    <property type="evidence" value="ECO:0007669"/>
    <property type="project" value="TreeGrafter"/>
</dbReference>
<feature type="region of interest" description="Disordered" evidence="2">
    <location>
        <begin position="653"/>
        <end position="691"/>
    </location>
</feature>
<dbReference type="OrthoDB" id="2127at2759"/>
<feature type="region of interest" description="Disordered" evidence="2">
    <location>
        <begin position="766"/>
        <end position="828"/>
    </location>
</feature>
<accession>M1VH54</accession>
<dbReference type="EMBL" id="AP006500">
    <property type="protein sequence ID" value="BAM82612.1"/>
    <property type="molecule type" value="Genomic_DNA"/>
</dbReference>
<evidence type="ECO:0000313" key="4">
    <source>
        <dbReference type="Proteomes" id="UP000007014"/>
    </source>
</evidence>
<feature type="compositionally biased region" description="Polar residues" evidence="2">
    <location>
        <begin position="678"/>
        <end position="687"/>
    </location>
</feature>
<dbReference type="InterPro" id="IPR001611">
    <property type="entry name" value="Leu-rich_rpt"/>
</dbReference>
<dbReference type="RefSeq" id="XP_005538648.1">
    <property type="nucleotide sequence ID" value="XM_005538591.1"/>
</dbReference>
<dbReference type="InterPro" id="IPR006553">
    <property type="entry name" value="Leu-rich_rpt_Cys-con_subtyp"/>
</dbReference>
<feature type="compositionally biased region" description="Low complexity" evidence="2">
    <location>
        <begin position="306"/>
        <end position="317"/>
    </location>
</feature>
<dbReference type="SMART" id="SM00367">
    <property type="entry name" value="LRR_CC"/>
    <property type="match status" value="10"/>
</dbReference>
<feature type="region of interest" description="Disordered" evidence="2">
    <location>
        <begin position="995"/>
        <end position="1023"/>
    </location>
</feature>
<feature type="compositionally biased region" description="Basic and acidic residues" evidence="2">
    <location>
        <begin position="1058"/>
        <end position="1071"/>
    </location>
</feature>
<feature type="coiled-coil region" evidence="1">
    <location>
        <begin position="832"/>
        <end position="859"/>
    </location>
</feature>
<dbReference type="Gramene" id="CMR435CT">
    <property type="protein sequence ID" value="CMR435CT"/>
    <property type="gene ID" value="CMR435C"/>
</dbReference>
<feature type="region of interest" description="Disordered" evidence="2">
    <location>
        <begin position="1246"/>
        <end position="1282"/>
    </location>
</feature>
<feature type="region of interest" description="Disordered" evidence="2">
    <location>
        <begin position="709"/>
        <end position="738"/>
    </location>
</feature>
<evidence type="ECO:0000313" key="3">
    <source>
        <dbReference type="EMBL" id="BAM82612.1"/>
    </source>
</evidence>
<feature type="compositionally biased region" description="Basic and acidic residues" evidence="2">
    <location>
        <begin position="1249"/>
        <end position="1268"/>
    </location>
</feature>
<dbReference type="GO" id="GO:0031146">
    <property type="term" value="P:SCF-dependent proteasomal ubiquitin-dependent protein catabolic process"/>
    <property type="evidence" value="ECO:0007669"/>
    <property type="project" value="TreeGrafter"/>
</dbReference>
<evidence type="ECO:0000256" key="2">
    <source>
        <dbReference type="SAM" id="MobiDB-lite"/>
    </source>
</evidence>
<dbReference type="KEGG" id="cme:CYME_CMR435C"/>
<feature type="region of interest" description="Disordered" evidence="2">
    <location>
        <begin position="306"/>
        <end position="331"/>
    </location>
</feature>
<sequence length="2325" mass="249724">MGITVSIFRPDDRTDNVASPVERGNASARTDAERSLRSWAEYHPTVARQASVHVQAPHIDLQGPMLDSYEESPSLSLSGPWSAVLEPGTRFTVSGELPEGADTSRRTSWLGQRGDAARQRTSAVVVPELTTISNTPCGKLNDGFKQVQFLDLLEASYSVSEQTPTTAASAANKRSCELHPLDTCITHEEALLSFLLHLIWTPSDTNANHDPLANEAVWSALDARWSTTGVSALTRREVWQLCLAVLCASAYAPCIHMACGDADASSPCEVGVQPPASSTTSSTRGYASRRLGASVMDTVTRASAAAAAATTTTTTATEGPPRIQRHCASAPRPEPEDAEYLSNRCCALCSWLQKRFILRMRRDMALIRLCLWSLCAEYQDKDQQMPQRMSVWSASLPLHIGRDSLRLVDDILRSLIPNSSDKPFPVLVGERQHGASLHELKRGGRQHAPNATTLSTLPAPKPCRALDSTPKQPLVAAADAPELPACVDASAAASMAAPVANELPLPEQRSQSSDEALWHRWQQRRTGCLEGLSYDPFQHDLFADGSISVPFETLFDIDALLESLAALVARHTGPALPTDLVSGDLNASGGCSLRTHTARQRQTQETQQLDTQALERKTNIQGSLQECPTNAAAVPNKFSRSISCIHGCSSSRTTCLEARSPPPPPPPLPPRDEDMQRSRSSLQTDTSLDGRRLFINGGFRHATGAGAFSSCSSSGSLQSPNASFTASGSERTNRSTLARESALSLQDFINNERRCRLRASSFTDHKRYRQDAGSASLGGTVRRQQSPRGDRSSPSTGIEAGESARTLCDGSTGVAPLARYPDEGEDPLTTDLDLMERYVEALEEVLESLEASASSVSATGRAASTSVLPYRRSVRYPRCASYPSFGQNPRAHYHQHHDHHHHHHHDRGYDEYDGNEQLQCWALHAMQMPSKPQPGRRFTLLHQRQQALSRAGARHPLLSELLQVLSGSSTGNQGICASPKDGNLLQREASAAAGAAATTASPTGARVLDAASPERSVSRPQRRASLRASLWLASSATTALHSYWMSLASSAGMDAERFHQNDGSRSRHSRPDAATQSSVSEGGFWTRRSGVIPERYPSHRIQSVCAAGSPEIVLVNAHAYRCVPGQTTRSPVACRGYTLLYRWRGTDPLPCMFAADADLHPSASLSRDGERPMPAAAVPLVSSLEREPGMSPTSLGERFATYSPCTASDERQLQSVPAGMLEASPLLQRYGDVVGASASSVCALPAGHVPERRPSSTEATDERFETPRRTSSPSSAGFSSPVTPAVDVHTYRGRIDHAAFIAADSASVRLSVDAAASIERCSDANSPPAELASEAFPRRHAMDALLSTATHQPDAHNSGFAKRTLHAATSALHQLLGAASPLSERARNDAEQDAVAGNSCRGRQCMSGPRSMRTGSGEDAGVARAGQQQAQCALLRLDNSASPNDGPKAGIWQDPLPRNSTWVRVQRLVSSPASGAADSGSEAFCEALLAVNASSHPRVRELVRRTLPPDIGDSVTILGFGAVPASLQTLCAQCFVQYTVDGQHADSHLDRYPQCQSMDAADAVNTFMASSWTAEAHLRQQARALVRLGVDASGMSASLLDGVQRAAAAPAAAAAWDSLPEPLLALCWEAAVASGIATPALLRFYAQRVAPQVTLTAADSGLWPNIGPGLQIRPAPVSLGHRFRVAAPYRTRIRDTWLLALAPAAAGAATLETLDLSGCSHITDRGLIGLAPHLRQLKECILDGCLGIWGPGVRALLRLCSKLERLSLAGCRSLTDEAFQGLASGVARGPCQRTSAGRFALKHLDLSSCIHLTDEGLGALVAALSTPEAKAGDSEDTAIESVATTEASAGLVAPLTTEALLYSSSSNSSSSGTLETLSVAHCFRLGDRSLRPLLRQHRQSLRVVDLSYTRITGAVLQELGALPQLQSLSLCGCGETLSVESDAATRFGEELALPGKQLVHLDLGKCAQLVTDGFLAALAGLASGRRTHHQYNRQQYQQNPAAVERLVHATHGVYSSRDTLRSLSVHGCRLTDRSLSHYVRLFQGLERLDLSQCRLITDAGLEHLQSLKSLRELDLADTNVTSAVGASLLARLRQLRRLDLSYTAVQSNITKSLSTLEQLEWLGLDARLISDDALQVEENEASPEPVSSRDVAAPALSSATVAVHLHRRIGLPRHLRHLDLFGAHITDRGMSYLVQACPYVESLEVCSGALTDAALRLIAQHLPYLRALNISQNMRISDAGLREYARLAQVQQDLGQPHLLETLNLAFTAVTWRGLAVLLPTLPYLRLLCVRGCNKDSFSAVSVQSLERMRPGLVILGAETDQPGS</sequence>
<proteinExistence type="predicted"/>
<dbReference type="SUPFAM" id="SSF52047">
    <property type="entry name" value="RNI-like"/>
    <property type="match status" value="2"/>
</dbReference>
<gene>
    <name evidence="3" type="ORF">CYME_CMR435C</name>
</gene>